<reference evidence="4" key="1">
    <citation type="submission" date="2017-12" db="EMBL/GenBank/DDBJ databases">
        <title>Phylogenetic diversity of female urinary microbiome.</title>
        <authorList>
            <person name="Thomas-White K."/>
            <person name="Wolfe A.J."/>
        </authorList>
    </citation>
    <scope>NUCLEOTIDE SEQUENCE [LARGE SCALE GENOMIC DNA]</scope>
    <source>
        <strain evidence="4">UMB0138</strain>
    </source>
</reference>
<name>A0A134C785_VEIPA</name>
<evidence type="ECO:0000313" key="3">
    <source>
        <dbReference type="EMBL" id="MEO9177522.1"/>
    </source>
</evidence>
<accession>A0A134C785</accession>
<proteinExistence type="predicted"/>
<dbReference type="Proteomes" id="UP000234197">
    <property type="component" value="Unassembled WGS sequence"/>
</dbReference>
<dbReference type="AlphaFoldDB" id="A0A134C785"/>
<reference evidence="2" key="3">
    <citation type="submission" date="2021-02" db="EMBL/GenBank/DDBJ databases">
        <title>Infant gut strain persistence is associated with maternal origin, phylogeny, and functional potential including surface adhesion and iron acquisition.</title>
        <authorList>
            <person name="Lou Y.C."/>
        </authorList>
    </citation>
    <scope>NUCLEOTIDE SEQUENCE</scope>
    <source>
        <strain evidence="2">L3_108_031G1_dasL3_108_031G1_concoct_20</strain>
    </source>
</reference>
<dbReference type="RefSeq" id="WP_024061885.1">
    <property type="nucleotide sequence ID" value="NZ_AP031417.1"/>
</dbReference>
<protein>
    <submittedName>
        <fullName evidence="2">Uncharacterized protein</fullName>
    </submittedName>
</protein>
<reference evidence="3" key="2">
    <citation type="submission" date="2017-12" db="EMBL/GenBank/DDBJ databases">
        <authorList>
            <person name="Thomas-White K."/>
            <person name="Wolfe A.J."/>
        </authorList>
    </citation>
    <scope>NUCLEOTIDE SEQUENCE</scope>
    <source>
        <strain evidence="3">UMB0138</strain>
    </source>
</reference>
<organism evidence="2 5">
    <name type="scientific">Veillonella parvula</name>
    <name type="common">Staphylococcus parvulus</name>
    <dbReference type="NCBI Taxonomy" id="29466"/>
    <lineage>
        <taxon>Bacteria</taxon>
        <taxon>Bacillati</taxon>
        <taxon>Bacillota</taxon>
        <taxon>Negativicutes</taxon>
        <taxon>Veillonellales</taxon>
        <taxon>Veillonellaceae</taxon>
        <taxon>Veillonella</taxon>
    </lineage>
</organism>
<comment type="caution">
    <text evidence="2">The sequence shown here is derived from an EMBL/GenBank/DDBJ whole genome shotgun (WGS) entry which is preliminary data.</text>
</comment>
<gene>
    <name evidence="3" type="ORF">CYJ21_000990</name>
    <name evidence="2" type="ORF">KHZ90_01175</name>
</gene>
<reference evidence="3 4" key="4">
    <citation type="submission" date="2024-04" db="EMBL/GenBank/DDBJ databases">
        <title>Na.</title>
        <authorList>
            <person name="Choi B."/>
        </authorList>
    </citation>
    <scope>NUCLEOTIDE SEQUENCE [LARGE SCALE GENOMIC DNA]</scope>
    <source>
        <strain evidence="3 4">UMB0138</strain>
    </source>
</reference>
<sequence>MVKVQLINRQSGSLLAEWIITIGLILLLISIALPIVTTPSRYTLNGATQEVAYMLKKVQLWSMLGHKSNGKGRMLFILNKDSYTLEEDVNHHTVNISLPQNIENERSMTIISFSALGLPYDGTEIILKDRESGEKNRIWISVQTGRIRWEEVH</sequence>
<feature type="transmembrane region" description="Helical" evidence="1">
    <location>
        <begin position="12"/>
        <end position="36"/>
    </location>
</feature>
<dbReference type="EMBL" id="JAGZMU010000001">
    <property type="protein sequence ID" value="MBS4892373.1"/>
    <property type="molecule type" value="Genomic_DNA"/>
</dbReference>
<dbReference type="STRING" id="29466.GCA_002005185_01721"/>
<evidence type="ECO:0000313" key="4">
    <source>
        <dbReference type="Proteomes" id="UP000234197"/>
    </source>
</evidence>
<dbReference type="Proteomes" id="UP000778864">
    <property type="component" value="Unassembled WGS sequence"/>
</dbReference>
<evidence type="ECO:0000313" key="5">
    <source>
        <dbReference type="Proteomes" id="UP000778864"/>
    </source>
</evidence>
<dbReference type="EMBL" id="PKMC02000004">
    <property type="protein sequence ID" value="MEO9177522.1"/>
    <property type="molecule type" value="Genomic_DNA"/>
</dbReference>
<keyword evidence="1" id="KW-0812">Transmembrane</keyword>
<keyword evidence="4" id="KW-1185">Reference proteome</keyword>
<keyword evidence="1" id="KW-0472">Membrane</keyword>
<evidence type="ECO:0000256" key="1">
    <source>
        <dbReference type="SAM" id="Phobius"/>
    </source>
</evidence>
<evidence type="ECO:0000313" key="2">
    <source>
        <dbReference type="EMBL" id="MBS4892373.1"/>
    </source>
</evidence>
<keyword evidence="1" id="KW-1133">Transmembrane helix</keyword>